<dbReference type="PROSITE" id="PS00211">
    <property type="entry name" value="ABC_TRANSPORTER_1"/>
    <property type="match status" value="1"/>
</dbReference>
<dbReference type="PANTHER" id="PTHR43875">
    <property type="entry name" value="MALTODEXTRIN IMPORT ATP-BINDING PROTEIN MSMX"/>
    <property type="match status" value="1"/>
</dbReference>
<dbReference type="GO" id="GO:0008643">
    <property type="term" value="P:carbohydrate transport"/>
    <property type="evidence" value="ECO:0007669"/>
    <property type="project" value="InterPro"/>
</dbReference>
<evidence type="ECO:0000256" key="4">
    <source>
        <dbReference type="ARBA" id="ARBA00022475"/>
    </source>
</evidence>
<dbReference type="PROSITE" id="PS50893">
    <property type="entry name" value="ABC_TRANSPORTER_2"/>
    <property type="match status" value="1"/>
</dbReference>
<dbReference type="InterPro" id="IPR017871">
    <property type="entry name" value="ABC_transporter-like_CS"/>
</dbReference>
<dbReference type="NCBIfam" id="NF008653">
    <property type="entry name" value="PRK11650.1"/>
    <property type="match status" value="1"/>
</dbReference>
<name>A0A4P6V346_9HYPH</name>
<evidence type="ECO:0000259" key="9">
    <source>
        <dbReference type="PROSITE" id="PS50893"/>
    </source>
</evidence>
<dbReference type="GO" id="GO:0005524">
    <property type="term" value="F:ATP binding"/>
    <property type="evidence" value="ECO:0007669"/>
    <property type="project" value="UniProtKB-KW"/>
</dbReference>
<evidence type="ECO:0000256" key="6">
    <source>
        <dbReference type="ARBA" id="ARBA00022840"/>
    </source>
</evidence>
<evidence type="ECO:0000313" key="10">
    <source>
        <dbReference type="EMBL" id="QBK30880.1"/>
    </source>
</evidence>
<organism evidence="10 11">
    <name type="scientific">Roseitalea porphyridii</name>
    <dbReference type="NCBI Taxonomy" id="1852022"/>
    <lineage>
        <taxon>Bacteria</taxon>
        <taxon>Pseudomonadati</taxon>
        <taxon>Pseudomonadota</taxon>
        <taxon>Alphaproteobacteria</taxon>
        <taxon>Hyphomicrobiales</taxon>
        <taxon>Ahrensiaceae</taxon>
        <taxon>Roseitalea</taxon>
    </lineage>
</organism>
<dbReference type="EMBL" id="CP036532">
    <property type="protein sequence ID" value="QBK30880.1"/>
    <property type="molecule type" value="Genomic_DNA"/>
</dbReference>
<dbReference type="GeneID" id="90767613"/>
<dbReference type="RefSeq" id="WP_131616564.1">
    <property type="nucleotide sequence ID" value="NZ_CP036532.1"/>
</dbReference>
<evidence type="ECO:0000256" key="1">
    <source>
        <dbReference type="ARBA" id="ARBA00004417"/>
    </source>
</evidence>
<reference evidence="10 11" key="1">
    <citation type="journal article" date="2017" name="Int. J. Syst. Evol. Microbiol.">
        <title>Roseitalea porphyridii gen. nov., sp. nov., isolated from a red alga, and reclassification of Hoeflea suaedae Chung et al. 2013 as Pseudohoeflea suaedae gen. nov., comb. nov.</title>
        <authorList>
            <person name="Hyeon J.W."/>
            <person name="Jeong S.E."/>
            <person name="Baek K."/>
            <person name="Jeon C.O."/>
        </authorList>
    </citation>
    <scope>NUCLEOTIDE SEQUENCE [LARGE SCALE GENOMIC DNA]</scope>
    <source>
        <strain evidence="10 11">MA7-20</strain>
    </source>
</reference>
<keyword evidence="8" id="KW-0472">Membrane</keyword>
<comment type="similarity">
    <text evidence="2">Belongs to the ABC transporter superfamily.</text>
</comment>
<dbReference type="Gene3D" id="2.40.50.140">
    <property type="entry name" value="Nucleic acid-binding proteins"/>
    <property type="match status" value="1"/>
</dbReference>
<dbReference type="GO" id="GO:0055052">
    <property type="term" value="C:ATP-binding cassette (ABC) transporter complex, substrate-binding subunit-containing"/>
    <property type="evidence" value="ECO:0007669"/>
    <property type="project" value="TreeGrafter"/>
</dbReference>
<evidence type="ECO:0000256" key="8">
    <source>
        <dbReference type="ARBA" id="ARBA00023136"/>
    </source>
</evidence>
<dbReference type="InterPro" id="IPR003439">
    <property type="entry name" value="ABC_transporter-like_ATP-bd"/>
</dbReference>
<dbReference type="FunFam" id="3.40.50.300:FF:000042">
    <property type="entry name" value="Maltose/maltodextrin ABC transporter, ATP-binding protein"/>
    <property type="match status" value="1"/>
</dbReference>
<dbReference type="Proteomes" id="UP000293719">
    <property type="component" value="Chromosome"/>
</dbReference>
<feature type="domain" description="ABC transporter" evidence="9">
    <location>
        <begin position="4"/>
        <end position="234"/>
    </location>
</feature>
<dbReference type="Gene3D" id="3.40.50.300">
    <property type="entry name" value="P-loop containing nucleotide triphosphate hydrolases"/>
    <property type="match status" value="1"/>
</dbReference>
<protein>
    <submittedName>
        <fullName evidence="10">ABC transporter ATP-binding protein</fullName>
    </submittedName>
</protein>
<dbReference type="InterPro" id="IPR012340">
    <property type="entry name" value="NA-bd_OB-fold"/>
</dbReference>
<dbReference type="InterPro" id="IPR027417">
    <property type="entry name" value="P-loop_NTPase"/>
</dbReference>
<dbReference type="InterPro" id="IPR047641">
    <property type="entry name" value="ABC_transpr_MalK/UgpC-like"/>
</dbReference>
<dbReference type="Pfam" id="PF08402">
    <property type="entry name" value="TOBE_2"/>
    <property type="match status" value="1"/>
</dbReference>
<evidence type="ECO:0000256" key="2">
    <source>
        <dbReference type="ARBA" id="ARBA00005417"/>
    </source>
</evidence>
<dbReference type="InterPro" id="IPR008995">
    <property type="entry name" value="Mo/tungstate-bd_C_term_dom"/>
</dbReference>
<evidence type="ECO:0000256" key="3">
    <source>
        <dbReference type="ARBA" id="ARBA00022448"/>
    </source>
</evidence>
<dbReference type="AlphaFoldDB" id="A0A4P6V346"/>
<keyword evidence="3" id="KW-0813">Transport</keyword>
<dbReference type="CDD" id="cd03301">
    <property type="entry name" value="ABC_MalK_N"/>
    <property type="match status" value="1"/>
</dbReference>
<dbReference type="InterPro" id="IPR013611">
    <property type="entry name" value="Transp-assoc_OB_typ2"/>
</dbReference>
<dbReference type="InterPro" id="IPR003593">
    <property type="entry name" value="AAA+_ATPase"/>
</dbReference>
<accession>A0A4P6V346</accession>
<dbReference type="GO" id="GO:0016887">
    <property type="term" value="F:ATP hydrolysis activity"/>
    <property type="evidence" value="ECO:0007669"/>
    <property type="project" value="InterPro"/>
</dbReference>
<sequence>MAEVVFDKVQKAFGAMIAVEGFDLKIEDGEFVSLLGPSGCGKTTTLRMLAGLEQPTGGTIRIGERVVNGVPPARRDIAMVFQSYALYPHMTVAQNMAYPLKKRGIGEPERGERVRAAARLLELEALLERKPKQLSGGQQQRVALGRALVREPQVFLLDEPLSNLDAKLRATMRAELIELHGRIGCTMVYVTHDQLEAMTMSTRIAVMNKGALQQFATPSEIYHRPANTFVASFIGTPSMAVLEGTLTQAAGGWRIDSGAFSADLPEGHLSDDAKAGPVSFAIRPEDVSVGQGPRRAKVRLVEPTGHESIVIMDLDGLSLTARVPGDTQLKSGDTVDASIRADRIHVFDAAAGHRLNSDRLRADAMATASGGRR</sequence>
<evidence type="ECO:0000256" key="5">
    <source>
        <dbReference type="ARBA" id="ARBA00022741"/>
    </source>
</evidence>
<keyword evidence="6 10" id="KW-0067">ATP-binding</keyword>
<keyword evidence="4" id="KW-1003">Cell membrane</keyword>
<proteinExistence type="inferred from homology"/>
<dbReference type="SUPFAM" id="SSF52540">
    <property type="entry name" value="P-loop containing nucleoside triphosphate hydrolases"/>
    <property type="match status" value="1"/>
</dbReference>
<dbReference type="KEGG" id="rpod:E0E05_09920"/>
<dbReference type="Pfam" id="PF00005">
    <property type="entry name" value="ABC_tran"/>
    <property type="match status" value="1"/>
</dbReference>
<dbReference type="InterPro" id="IPR015855">
    <property type="entry name" value="ABC_transpr_MalK-like"/>
</dbReference>
<comment type="subcellular location">
    <subcellularLocation>
        <location evidence="1">Cell inner membrane</location>
        <topology evidence="1">Peripheral membrane protein</topology>
    </subcellularLocation>
</comment>
<dbReference type="SUPFAM" id="SSF50331">
    <property type="entry name" value="MOP-like"/>
    <property type="match status" value="1"/>
</dbReference>
<evidence type="ECO:0000256" key="7">
    <source>
        <dbReference type="ARBA" id="ARBA00022967"/>
    </source>
</evidence>
<dbReference type="PANTHER" id="PTHR43875:SF15">
    <property type="entry name" value="TREHALOSE IMPORT ATP-BINDING PROTEIN SUGC"/>
    <property type="match status" value="1"/>
</dbReference>
<dbReference type="OrthoDB" id="8188565at2"/>
<dbReference type="GO" id="GO:0140359">
    <property type="term" value="F:ABC-type transporter activity"/>
    <property type="evidence" value="ECO:0007669"/>
    <property type="project" value="InterPro"/>
</dbReference>
<gene>
    <name evidence="10" type="ORF">E0E05_09920</name>
</gene>
<keyword evidence="11" id="KW-1185">Reference proteome</keyword>
<evidence type="ECO:0000313" key="11">
    <source>
        <dbReference type="Proteomes" id="UP000293719"/>
    </source>
</evidence>
<dbReference type="SMART" id="SM00382">
    <property type="entry name" value="AAA"/>
    <property type="match status" value="1"/>
</dbReference>
<dbReference type="Gene3D" id="2.40.50.100">
    <property type="match status" value="1"/>
</dbReference>
<keyword evidence="7" id="KW-1278">Translocase</keyword>
<keyword evidence="5" id="KW-0547">Nucleotide-binding</keyword>